<accession>A0A6A4VPV3</accession>
<comment type="function">
    <text evidence="10">Phospholipid scramblase involved in autophagy. Cycles between the preautophagosomal structure/phagophore assembly site (PAS) and the cytoplasmic vesicle pool and supplies membrane for the growing autophagosome. Lipid scramblase activity plays a key role in preautophagosomal structure/phagophore assembly by distributing the phospholipids that arrive through ATG2 from the cytoplasmic to the luminal leaflet of the bilayer, thereby driving autophagosomal membrane expansion.</text>
</comment>
<keyword evidence="13" id="KW-1185">Reference proteome</keyword>
<evidence type="ECO:0000313" key="13">
    <source>
        <dbReference type="Proteomes" id="UP000440578"/>
    </source>
</evidence>
<feature type="compositionally biased region" description="Polar residues" evidence="11">
    <location>
        <begin position="25"/>
        <end position="48"/>
    </location>
</feature>
<evidence type="ECO:0000256" key="10">
    <source>
        <dbReference type="RuleBase" id="RU364027"/>
    </source>
</evidence>
<feature type="compositionally biased region" description="Low complexity" evidence="11">
    <location>
        <begin position="62"/>
        <end position="81"/>
    </location>
</feature>
<dbReference type="GO" id="GO:0000422">
    <property type="term" value="P:autophagy of mitochondrion"/>
    <property type="evidence" value="ECO:0007669"/>
    <property type="project" value="TreeGrafter"/>
</dbReference>
<evidence type="ECO:0000256" key="8">
    <source>
        <dbReference type="ARBA" id="ARBA00023055"/>
    </source>
</evidence>
<dbReference type="AlphaFoldDB" id="A0A6A4VPV3"/>
<evidence type="ECO:0000256" key="2">
    <source>
        <dbReference type="ARBA" id="ARBA00006185"/>
    </source>
</evidence>
<sequence length="844" mass="92662">MPLSVGSLASSRSFASSQFESSRSPGSLRSRVSSRSPGSARSALTASSRPAGPPRREATFTSVDSGGDSGGESASSVPSSLSRRRLSWRRPSSLKLRSSPVKRTDSSERTSRPLSPAARWNHIDDLVTCSACPSPPSSPWLVAVLGIDTAGTASPYATLGPPAAGSRSEHRGKTTLWDVLLPAGQCMARPPASVVLCLLVAAFFWLLRMVKVGYNFVQFWEIKVFFNAALGISDSELDNHTWYEVQQRLREVQHEQQMCIHKTDLTELDIYNRILRFKNYMVAMVNKQVLPLRFNVPCLGEVVYLSKGLKYNLELLLFWGPGSPFENNWHLKADYKRVGKRRQLSEELARRVLWVGVINLVLCPVILLWQVLYCFYNYAELIKREPGSLGMRRWSLYGRFFLRHFNELDHELKARLNMGYKASNKYMDSFTTPFTEIIAQNVMFVSGALLAVLLGLTIYDEDVITVEHVLTLMTLLGGLVAVCRVFIADENLVFAPEQLMAAVLAHVHYMPDHWRGQAHTGRVMHEFSQMFQLKAYFLMEELLSPIVTPFILCFYLRQKSLDIVDFFRNFTVDVIGVGDVCSFAQMDVRRHGHPAWRPAGGGGGPAGSDSVEPGSGGEQRSPSPVAEGPAEEATRADHGKTELSLVHFAITNPGWRPPESSEIYISTLRAQGARDAACLGQAGLGAMPPLAEENALFSSLQALGSVGCQQYGPPLTTALGGSSLNGQGSLLASVHEGLYQRPDLQASLLRPTAAGLGRSQVPEFNAAEMAISAVYMHEIHQRTLQHQQQQSRLGTAPGGAGYGGATPRRDGMEEFGGDTSVRYAPSSSRGGEHEPLLDLSRTAS</sequence>
<feature type="transmembrane region" description="Helical" evidence="10">
    <location>
        <begin position="190"/>
        <end position="207"/>
    </location>
</feature>
<protein>
    <recommendedName>
        <fullName evidence="3 10">Autophagy-related protein 9</fullName>
    </recommendedName>
</protein>
<evidence type="ECO:0000256" key="1">
    <source>
        <dbReference type="ARBA" id="ARBA00004511"/>
    </source>
</evidence>
<comment type="subcellular location">
    <subcellularLocation>
        <location evidence="1 10">Preautophagosomal structure membrane</location>
        <topology evidence="1 10">Multi-pass membrane protein</topology>
    </subcellularLocation>
</comment>
<feature type="compositionally biased region" description="Basic and acidic residues" evidence="11">
    <location>
        <begin position="102"/>
        <end position="111"/>
    </location>
</feature>
<proteinExistence type="inferred from homology"/>
<name>A0A6A4VPV3_AMPAM</name>
<dbReference type="GO" id="GO:0034727">
    <property type="term" value="P:piecemeal microautophagy of the nucleus"/>
    <property type="evidence" value="ECO:0007669"/>
    <property type="project" value="TreeGrafter"/>
</dbReference>
<feature type="region of interest" description="Disordered" evidence="11">
    <location>
        <begin position="782"/>
        <end position="844"/>
    </location>
</feature>
<evidence type="ECO:0000256" key="7">
    <source>
        <dbReference type="ARBA" id="ARBA00023006"/>
    </source>
</evidence>
<dbReference type="InterPro" id="IPR007241">
    <property type="entry name" value="Autophagy-rel_prot_9"/>
</dbReference>
<evidence type="ECO:0000256" key="4">
    <source>
        <dbReference type="ARBA" id="ARBA00022448"/>
    </source>
</evidence>
<keyword evidence="8 10" id="KW-0445">Lipid transport</keyword>
<dbReference type="GO" id="GO:0006869">
    <property type="term" value="P:lipid transport"/>
    <property type="evidence" value="ECO:0007669"/>
    <property type="project" value="UniProtKB-KW"/>
</dbReference>
<evidence type="ECO:0000256" key="9">
    <source>
        <dbReference type="ARBA" id="ARBA00023136"/>
    </source>
</evidence>
<dbReference type="GO" id="GO:0005776">
    <property type="term" value="C:autophagosome"/>
    <property type="evidence" value="ECO:0007669"/>
    <property type="project" value="TreeGrafter"/>
</dbReference>
<evidence type="ECO:0000256" key="5">
    <source>
        <dbReference type="ARBA" id="ARBA00022692"/>
    </source>
</evidence>
<evidence type="ECO:0000313" key="12">
    <source>
        <dbReference type="EMBL" id="KAF0296636.1"/>
    </source>
</evidence>
<gene>
    <name evidence="12" type="primary">ATG9A_1</name>
    <name evidence="12" type="ORF">FJT64_005937</name>
</gene>
<keyword evidence="4 10" id="KW-0813">Transport</keyword>
<comment type="similarity">
    <text evidence="2 10">Belongs to the ATG9 family.</text>
</comment>
<dbReference type="GO" id="GO:0034045">
    <property type="term" value="C:phagophore assembly site membrane"/>
    <property type="evidence" value="ECO:0007669"/>
    <property type="project" value="UniProtKB-SubCell"/>
</dbReference>
<feature type="transmembrane region" description="Helical" evidence="10">
    <location>
        <begin position="469"/>
        <end position="487"/>
    </location>
</feature>
<dbReference type="EMBL" id="VIIS01001546">
    <property type="protein sequence ID" value="KAF0296636.1"/>
    <property type="molecule type" value="Genomic_DNA"/>
</dbReference>
<evidence type="ECO:0000256" key="6">
    <source>
        <dbReference type="ARBA" id="ARBA00022989"/>
    </source>
</evidence>
<feature type="compositionally biased region" description="Low complexity" evidence="11">
    <location>
        <begin position="89"/>
        <end position="101"/>
    </location>
</feature>
<feature type="transmembrane region" description="Helical" evidence="10">
    <location>
        <begin position="352"/>
        <end position="379"/>
    </location>
</feature>
<comment type="caution">
    <text evidence="10">Lacks conserved residue(s) required for the propagation of feature annotation.</text>
</comment>
<keyword evidence="5 10" id="KW-0812">Transmembrane</keyword>
<reference evidence="12 13" key="1">
    <citation type="submission" date="2019-07" db="EMBL/GenBank/DDBJ databases">
        <title>Draft genome assembly of a fouling barnacle, Amphibalanus amphitrite (Darwin, 1854): The first reference genome for Thecostraca.</title>
        <authorList>
            <person name="Kim W."/>
        </authorList>
    </citation>
    <scope>NUCLEOTIDE SEQUENCE [LARGE SCALE GENOMIC DNA]</scope>
    <source>
        <strain evidence="12">SNU_AA5</strain>
        <tissue evidence="12">Soma without cirri and trophi</tissue>
    </source>
</reference>
<feature type="transmembrane region" description="Helical" evidence="10">
    <location>
        <begin position="437"/>
        <end position="457"/>
    </location>
</feature>
<keyword evidence="9 10" id="KW-0472">Membrane</keyword>
<dbReference type="OrthoDB" id="2020634at2759"/>
<dbReference type="PANTHER" id="PTHR13038">
    <property type="entry name" value="APG9 AUTOPHAGY 9"/>
    <property type="match status" value="1"/>
</dbReference>
<feature type="compositionally biased region" description="Low complexity" evidence="11">
    <location>
        <begin position="782"/>
        <end position="795"/>
    </location>
</feature>
<feature type="compositionally biased region" description="Low complexity" evidence="11">
    <location>
        <begin position="1"/>
        <end position="24"/>
    </location>
</feature>
<dbReference type="Pfam" id="PF04109">
    <property type="entry name" value="ATG9"/>
    <property type="match status" value="1"/>
</dbReference>
<dbReference type="Proteomes" id="UP000440578">
    <property type="component" value="Unassembled WGS sequence"/>
</dbReference>
<dbReference type="GO" id="GO:0061709">
    <property type="term" value="P:reticulophagy"/>
    <property type="evidence" value="ECO:0007669"/>
    <property type="project" value="TreeGrafter"/>
</dbReference>
<dbReference type="GO" id="GO:0034497">
    <property type="term" value="P:protein localization to phagophore assembly site"/>
    <property type="evidence" value="ECO:0007669"/>
    <property type="project" value="TreeGrafter"/>
</dbReference>
<comment type="caution">
    <text evidence="12">The sequence shown here is derived from an EMBL/GenBank/DDBJ whole genome shotgun (WGS) entry which is preliminary data.</text>
</comment>
<organism evidence="12 13">
    <name type="scientific">Amphibalanus amphitrite</name>
    <name type="common">Striped barnacle</name>
    <name type="synonym">Balanus amphitrite</name>
    <dbReference type="NCBI Taxonomy" id="1232801"/>
    <lineage>
        <taxon>Eukaryota</taxon>
        <taxon>Metazoa</taxon>
        <taxon>Ecdysozoa</taxon>
        <taxon>Arthropoda</taxon>
        <taxon>Crustacea</taxon>
        <taxon>Multicrustacea</taxon>
        <taxon>Cirripedia</taxon>
        <taxon>Thoracica</taxon>
        <taxon>Thoracicalcarea</taxon>
        <taxon>Balanomorpha</taxon>
        <taxon>Balanoidea</taxon>
        <taxon>Balanidae</taxon>
        <taxon>Amphibalaninae</taxon>
        <taxon>Amphibalanus</taxon>
    </lineage>
</organism>
<evidence type="ECO:0000256" key="3">
    <source>
        <dbReference type="ARBA" id="ARBA00018074"/>
    </source>
</evidence>
<keyword evidence="7 10" id="KW-0072">Autophagy</keyword>
<keyword evidence="6 10" id="KW-1133">Transmembrane helix</keyword>
<feature type="region of interest" description="Disordered" evidence="11">
    <location>
        <begin position="1"/>
        <end position="115"/>
    </location>
</feature>
<feature type="region of interest" description="Disordered" evidence="11">
    <location>
        <begin position="594"/>
        <end position="638"/>
    </location>
</feature>
<evidence type="ECO:0000256" key="11">
    <source>
        <dbReference type="SAM" id="MobiDB-lite"/>
    </source>
</evidence>
<dbReference type="PANTHER" id="PTHR13038:SF10">
    <property type="entry name" value="AUTOPHAGY-RELATED PROTEIN 9"/>
    <property type="match status" value="1"/>
</dbReference>